<name>A0ABP0UCW4_9BRYO</name>
<keyword evidence="2" id="KW-1185">Reference proteome</keyword>
<evidence type="ECO:0000313" key="1">
    <source>
        <dbReference type="EMBL" id="CAK9218605.1"/>
    </source>
</evidence>
<dbReference type="Proteomes" id="UP001497512">
    <property type="component" value="Chromosome 3"/>
</dbReference>
<protein>
    <submittedName>
        <fullName evidence="1">Uncharacterized protein</fullName>
    </submittedName>
</protein>
<dbReference type="EMBL" id="OZ019895">
    <property type="protein sequence ID" value="CAK9218605.1"/>
    <property type="molecule type" value="Genomic_DNA"/>
</dbReference>
<organism evidence="1 2">
    <name type="scientific">Sphagnum troendelagicum</name>
    <dbReference type="NCBI Taxonomy" id="128251"/>
    <lineage>
        <taxon>Eukaryota</taxon>
        <taxon>Viridiplantae</taxon>
        <taxon>Streptophyta</taxon>
        <taxon>Embryophyta</taxon>
        <taxon>Bryophyta</taxon>
        <taxon>Sphagnophytina</taxon>
        <taxon>Sphagnopsida</taxon>
        <taxon>Sphagnales</taxon>
        <taxon>Sphagnaceae</taxon>
        <taxon>Sphagnum</taxon>
    </lineage>
</organism>
<proteinExistence type="predicted"/>
<reference evidence="1" key="1">
    <citation type="submission" date="2024-02" db="EMBL/GenBank/DDBJ databases">
        <authorList>
            <consortium name="ELIXIR-Norway"/>
            <consortium name="Elixir Norway"/>
        </authorList>
    </citation>
    <scope>NUCLEOTIDE SEQUENCE</scope>
</reference>
<evidence type="ECO:0000313" key="2">
    <source>
        <dbReference type="Proteomes" id="UP001497512"/>
    </source>
</evidence>
<accession>A0ABP0UCW4</accession>
<sequence>MPEDASTDLSMGDWLAMGDLDIVKQWPELKLSNQHCNLPAKTISGNELVAINGWVPGFGVSKDGHIEAIKNIEAIFDFDALFNTSSQKKMMTSLLIKLDSVPESPLGAKVSSGAAHFLAVVSGQCGCLFFPKLPAIGWQCLWCLRAFLDFGDGVEEVGDYFPITMFPIHLRKGRDDGLTREAVTRTSPHPEDEVKGELYDMVISYQAQCGFDS</sequence>
<gene>
    <name evidence="1" type="ORF">CSSPTR1EN2_LOCUS14068</name>
</gene>